<dbReference type="EMBL" id="SMAP01000013">
    <property type="protein sequence ID" value="TCT20068.1"/>
    <property type="molecule type" value="Genomic_DNA"/>
</dbReference>
<keyword evidence="3" id="KW-1185">Reference proteome</keyword>
<dbReference type="OrthoDB" id="6026353at2"/>
<proteinExistence type="predicted"/>
<dbReference type="RefSeq" id="WP_114961071.1">
    <property type="nucleotide sequence ID" value="NZ_MSZW01000015.1"/>
</dbReference>
<name>A0A4R3MUC3_9GAMM</name>
<feature type="compositionally biased region" description="Polar residues" evidence="1">
    <location>
        <begin position="1"/>
        <end position="11"/>
    </location>
</feature>
<organism evidence="2 3">
    <name type="scientific">Thermomonas haemolytica</name>
    <dbReference type="NCBI Taxonomy" id="141949"/>
    <lineage>
        <taxon>Bacteria</taxon>
        <taxon>Pseudomonadati</taxon>
        <taxon>Pseudomonadota</taxon>
        <taxon>Gammaproteobacteria</taxon>
        <taxon>Lysobacterales</taxon>
        <taxon>Lysobacteraceae</taxon>
        <taxon>Thermomonas</taxon>
    </lineage>
</organism>
<accession>A0A4R3MUC3</accession>
<reference evidence="2 3" key="1">
    <citation type="submission" date="2019-03" db="EMBL/GenBank/DDBJ databases">
        <title>Genomic Encyclopedia of Type Strains, Phase IV (KMG-IV): sequencing the most valuable type-strain genomes for metagenomic binning, comparative biology and taxonomic classification.</title>
        <authorList>
            <person name="Goeker M."/>
        </authorList>
    </citation>
    <scope>NUCLEOTIDE SEQUENCE [LARGE SCALE GENOMIC DNA]</scope>
    <source>
        <strain evidence="2 3">DSM 13605</strain>
    </source>
</reference>
<evidence type="ECO:0000313" key="2">
    <source>
        <dbReference type="EMBL" id="TCT20068.1"/>
    </source>
</evidence>
<dbReference type="Proteomes" id="UP000295414">
    <property type="component" value="Unassembled WGS sequence"/>
</dbReference>
<feature type="region of interest" description="Disordered" evidence="1">
    <location>
        <begin position="1"/>
        <end position="31"/>
    </location>
</feature>
<dbReference type="AlphaFoldDB" id="A0A4R3MUC3"/>
<evidence type="ECO:0000256" key="1">
    <source>
        <dbReference type="SAM" id="MobiDB-lite"/>
    </source>
</evidence>
<gene>
    <name evidence="2" type="ORF">EDC34_11327</name>
</gene>
<protein>
    <submittedName>
        <fullName evidence="2">Uncharacterized protein</fullName>
    </submittedName>
</protein>
<evidence type="ECO:0000313" key="3">
    <source>
        <dbReference type="Proteomes" id="UP000295414"/>
    </source>
</evidence>
<sequence length="67" mass="7492">MNISSISTVSRGSLAGERRKAPRTPNEVETRLQRVGEREFGIGYGRSSGYARVRSYVSSQPALFRCR</sequence>
<comment type="caution">
    <text evidence="2">The sequence shown here is derived from an EMBL/GenBank/DDBJ whole genome shotgun (WGS) entry which is preliminary data.</text>
</comment>